<dbReference type="InterPro" id="IPR010982">
    <property type="entry name" value="Lambda_DNA-bd_dom_sf"/>
</dbReference>
<dbReference type="Gene3D" id="3.40.50.2300">
    <property type="match status" value="2"/>
</dbReference>
<dbReference type="PANTHER" id="PTHR30146:SF95">
    <property type="entry name" value="RIBOSE OPERON REPRESSOR"/>
    <property type="match status" value="1"/>
</dbReference>
<name>A9HNZ0_GLUDA</name>
<dbReference type="PROSITE" id="PS50932">
    <property type="entry name" value="HTH_LACI_2"/>
    <property type="match status" value="1"/>
</dbReference>
<dbReference type="KEGG" id="gdi:GDI2578"/>
<feature type="domain" description="HTH lacI-type" evidence="5">
    <location>
        <begin position="29"/>
        <end position="83"/>
    </location>
</feature>
<evidence type="ECO:0000313" key="6">
    <source>
        <dbReference type="EMBL" id="CAP56521.1"/>
    </source>
</evidence>
<keyword evidence="7" id="KW-1185">Reference proteome</keyword>
<dbReference type="SUPFAM" id="SSF53822">
    <property type="entry name" value="Periplasmic binding protein-like I"/>
    <property type="match status" value="1"/>
</dbReference>
<dbReference type="InterPro" id="IPR000843">
    <property type="entry name" value="HTH_LacI"/>
</dbReference>
<proteinExistence type="predicted"/>
<evidence type="ECO:0000259" key="5">
    <source>
        <dbReference type="PROSITE" id="PS50932"/>
    </source>
</evidence>
<sequence>MLAGQNLYTACTIGNDTIMPRERTPRSPISSIDVARLAGVSQSAVSRSFSPGGSVSPAMREKVLAAAAVLGYRPNLIPRIMLSGRSRMIGVVVGGLDNPFYAAVLDHFAVVLRAVGLQVLLVQVPDALALDGALDQLAGYRVDAVVTALAVGTRQAATALSDLRIPIVCFNSRLTAPWISTVRSDNRAAGQAAAHLLADRGARRTAWLAGPRDSAATRARARGFLDGLAARALPAPVVIVGQDTYHDGYAAVRDLLRGHRPPEAFFCSNDMMACGAIDALRAHGLTVPGDVRVVGYDNIPQAAWHGYDLTSFDQQVDRMAEAALDLLTSALADPATAAKGRTRTVPARLVERGSTAPQAR</sequence>
<dbReference type="Gene3D" id="1.10.260.40">
    <property type="entry name" value="lambda repressor-like DNA-binding domains"/>
    <property type="match status" value="1"/>
</dbReference>
<dbReference type="CDD" id="cd06278">
    <property type="entry name" value="PBP1_LacI-like"/>
    <property type="match status" value="1"/>
</dbReference>
<protein>
    <submittedName>
        <fullName evidence="6">Putative glucose-resistance amylase regulator</fullName>
    </submittedName>
</protein>
<dbReference type="InterPro" id="IPR028082">
    <property type="entry name" value="Peripla_BP_I"/>
</dbReference>
<dbReference type="InterPro" id="IPR046335">
    <property type="entry name" value="LacI/GalR-like_sensor"/>
</dbReference>
<evidence type="ECO:0000313" key="7">
    <source>
        <dbReference type="Proteomes" id="UP000001176"/>
    </source>
</evidence>
<keyword evidence="3" id="KW-0238">DNA-binding</keyword>
<keyword evidence="2" id="KW-0805">Transcription regulation</keyword>
<keyword evidence="4" id="KW-0804">Transcription</keyword>
<dbReference type="SUPFAM" id="SSF47413">
    <property type="entry name" value="lambda repressor-like DNA-binding domains"/>
    <property type="match status" value="1"/>
</dbReference>
<organism evidence="6 7">
    <name type="scientific">Gluconacetobacter diazotrophicus (strain ATCC 49037 / DSM 5601 / CCUG 37298 / CIP 103539 / LMG 7603 / PAl5)</name>
    <dbReference type="NCBI Taxonomy" id="272568"/>
    <lineage>
        <taxon>Bacteria</taxon>
        <taxon>Pseudomonadati</taxon>
        <taxon>Pseudomonadota</taxon>
        <taxon>Alphaproteobacteria</taxon>
        <taxon>Acetobacterales</taxon>
        <taxon>Acetobacteraceae</taxon>
        <taxon>Gluconacetobacter</taxon>
    </lineage>
</organism>
<dbReference type="CDD" id="cd01392">
    <property type="entry name" value="HTH_LacI"/>
    <property type="match status" value="1"/>
</dbReference>
<reference evidence="6 7" key="1">
    <citation type="journal article" date="2009" name="BMC Genomics">
        <title>Complete genome sequence of the sugarcane nitrogen-fixing endophyte Gluconacetobacter diazotrophicus Pal5.</title>
        <authorList>
            <person name="Bertalan M."/>
            <person name="Albano R."/>
            <person name="Padua V."/>
            <person name="Rouws L."/>
            <person name="Rojas C."/>
            <person name="Hemerly A."/>
            <person name="Teixeira K."/>
            <person name="Schwab S."/>
            <person name="Araujo J."/>
            <person name="Oliveira A."/>
            <person name="Franca L."/>
            <person name="Magalhaes V."/>
            <person name="Alqueres S."/>
            <person name="Cardoso A."/>
            <person name="Almeida W."/>
            <person name="Loureiro M.M."/>
            <person name="Nogueira E."/>
            <person name="Cidade D."/>
            <person name="Oliveira D."/>
            <person name="Simao T."/>
            <person name="Macedo J."/>
            <person name="Valadao A."/>
            <person name="Dreschsel M."/>
            <person name="Freitas F."/>
            <person name="Vidal M."/>
            <person name="Guedes H."/>
            <person name="Rodrigues E."/>
            <person name="Meneses C."/>
            <person name="Brioso P."/>
            <person name="Pozzer L."/>
            <person name="Figueiredo D."/>
            <person name="Montano H."/>
            <person name="Junior J."/>
            <person name="Filho G."/>
            <person name="Flores V."/>
            <person name="Ferreira B."/>
            <person name="Branco A."/>
            <person name="Gonzalez P."/>
            <person name="Guillobel H."/>
            <person name="Lemos M."/>
            <person name="Seibel L."/>
            <person name="Macedo J."/>
            <person name="Alves-Ferreira M."/>
            <person name="Sachetto-Martins G."/>
            <person name="Coelho A."/>
            <person name="Santos E."/>
            <person name="Amaral G."/>
            <person name="Neves A."/>
            <person name="Pacheco A.B."/>
            <person name="Carvalho D."/>
            <person name="Lery L."/>
            <person name="Bisch P."/>
            <person name="Rossle S.C."/>
            <person name="Urmenyi T."/>
            <person name="Kruger W.V."/>
            <person name="Martins O."/>
            <person name="Baldani J.I."/>
            <person name="Ferreira P.C."/>
        </authorList>
    </citation>
    <scope>NUCLEOTIDE SEQUENCE [LARGE SCALE GENOMIC DNA]</scope>
    <source>
        <strain evidence="7">ATCC 49037 / DSM 5601 / CCUG 37298 / CIP 103539 / LMG 7603 / PAl5</strain>
    </source>
</reference>
<dbReference type="GO" id="GO:0000976">
    <property type="term" value="F:transcription cis-regulatory region binding"/>
    <property type="evidence" value="ECO:0007669"/>
    <property type="project" value="TreeGrafter"/>
</dbReference>
<keyword evidence="1" id="KW-0678">Repressor</keyword>
<dbReference type="SMART" id="SM00354">
    <property type="entry name" value="HTH_LACI"/>
    <property type="match status" value="1"/>
</dbReference>
<dbReference type="Pfam" id="PF00356">
    <property type="entry name" value="LacI"/>
    <property type="match status" value="1"/>
</dbReference>
<accession>A9HNZ0</accession>
<dbReference type="EMBL" id="AM889285">
    <property type="protein sequence ID" value="CAP56521.1"/>
    <property type="molecule type" value="Genomic_DNA"/>
</dbReference>
<dbReference type="AlphaFoldDB" id="A9HNZ0"/>
<evidence type="ECO:0000256" key="2">
    <source>
        <dbReference type="ARBA" id="ARBA00023015"/>
    </source>
</evidence>
<evidence type="ECO:0000256" key="1">
    <source>
        <dbReference type="ARBA" id="ARBA00022491"/>
    </source>
</evidence>
<evidence type="ECO:0000256" key="4">
    <source>
        <dbReference type="ARBA" id="ARBA00023163"/>
    </source>
</evidence>
<dbReference type="Pfam" id="PF13377">
    <property type="entry name" value="Peripla_BP_3"/>
    <property type="match status" value="1"/>
</dbReference>
<gene>
    <name evidence="6" type="ordered locus">GDI2578</name>
</gene>
<dbReference type="Proteomes" id="UP000001176">
    <property type="component" value="Chromosome"/>
</dbReference>
<evidence type="ECO:0000256" key="3">
    <source>
        <dbReference type="ARBA" id="ARBA00023125"/>
    </source>
</evidence>
<dbReference type="GO" id="GO:0003700">
    <property type="term" value="F:DNA-binding transcription factor activity"/>
    <property type="evidence" value="ECO:0007669"/>
    <property type="project" value="TreeGrafter"/>
</dbReference>
<dbReference type="PANTHER" id="PTHR30146">
    <property type="entry name" value="LACI-RELATED TRANSCRIPTIONAL REPRESSOR"/>
    <property type="match status" value="1"/>
</dbReference>